<feature type="transmembrane region" description="Helical" evidence="1">
    <location>
        <begin position="69"/>
        <end position="87"/>
    </location>
</feature>
<proteinExistence type="predicted"/>
<evidence type="ECO:0000313" key="3">
    <source>
        <dbReference type="Proteomes" id="UP001152888"/>
    </source>
</evidence>
<comment type="caution">
    <text evidence="2">The sequence shown here is derived from an EMBL/GenBank/DDBJ whole genome shotgun (WGS) entry which is preliminary data.</text>
</comment>
<accession>A0A9P0PI79</accession>
<sequence>MLIGCKSVNSLGSAIFGKGLTIAFFHIFGNNPSKIHVSIIFSKAFVQNGIHSFRSLIEKPSSPMAFDEILLIILIKLVSVYIVFVKID</sequence>
<protein>
    <submittedName>
        <fullName evidence="2">Uncharacterized protein</fullName>
    </submittedName>
</protein>
<name>A0A9P0PI79_ACAOB</name>
<reference evidence="2" key="1">
    <citation type="submission" date="2022-03" db="EMBL/GenBank/DDBJ databases">
        <authorList>
            <person name="Sayadi A."/>
        </authorList>
    </citation>
    <scope>NUCLEOTIDE SEQUENCE</scope>
</reference>
<dbReference type="Proteomes" id="UP001152888">
    <property type="component" value="Unassembled WGS sequence"/>
</dbReference>
<keyword evidence="1" id="KW-1133">Transmembrane helix</keyword>
<dbReference type="EMBL" id="CAKOFQ010006912">
    <property type="protein sequence ID" value="CAH1981712.1"/>
    <property type="molecule type" value="Genomic_DNA"/>
</dbReference>
<keyword evidence="1" id="KW-0472">Membrane</keyword>
<keyword evidence="1" id="KW-0812">Transmembrane</keyword>
<dbReference type="AlphaFoldDB" id="A0A9P0PI79"/>
<keyword evidence="3" id="KW-1185">Reference proteome</keyword>
<organism evidence="2 3">
    <name type="scientific">Acanthoscelides obtectus</name>
    <name type="common">Bean weevil</name>
    <name type="synonym">Bruchus obtectus</name>
    <dbReference type="NCBI Taxonomy" id="200917"/>
    <lineage>
        <taxon>Eukaryota</taxon>
        <taxon>Metazoa</taxon>
        <taxon>Ecdysozoa</taxon>
        <taxon>Arthropoda</taxon>
        <taxon>Hexapoda</taxon>
        <taxon>Insecta</taxon>
        <taxon>Pterygota</taxon>
        <taxon>Neoptera</taxon>
        <taxon>Endopterygota</taxon>
        <taxon>Coleoptera</taxon>
        <taxon>Polyphaga</taxon>
        <taxon>Cucujiformia</taxon>
        <taxon>Chrysomeloidea</taxon>
        <taxon>Chrysomelidae</taxon>
        <taxon>Bruchinae</taxon>
        <taxon>Bruchini</taxon>
        <taxon>Acanthoscelides</taxon>
    </lineage>
</organism>
<evidence type="ECO:0000313" key="2">
    <source>
        <dbReference type="EMBL" id="CAH1981712.1"/>
    </source>
</evidence>
<evidence type="ECO:0000256" key="1">
    <source>
        <dbReference type="SAM" id="Phobius"/>
    </source>
</evidence>
<gene>
    <name evidence="2" type="ORF">ACAOBT_LOCUS14637</name>
</gene>